<accession>A0A7M2RFG6</accession>
<evidence type="ECO:0000313" key="2">
    <source>
        <dbReference type="Proteomes" id="UP000593601"/>
    </source>
</evidence>
<reference evidence="1 2" key="1">
    <citation type="submission" date="2020-10" db="EMBL/GenBank/DDBJ databases">
        <title>Blautia liquoris sp.nov., isolated from the mud in a fermentation cellar used for the production of Chinese strong-flavoured liquor.</title>
        <authorList>
            <person name="Lu L."/>
        </authorList>
    </citation>
    <scope>NUCLEOTIDE SEQUENCE [LARGE SCALE GENOMIC DNA]</scope>
    <source>
        <strain evidence="1 2">LZLJ-3</strain>
    </source>
</reference>
<proteinExistence type="predicted"/>
<evidence type="ECO:0000313" key="1">
    <source>
        <dbReference type="EMBL" id="QOV18999.1"/>
    </source>
</evidence>
<dbReference type="RefSeq" id="WP_193735358.1">
    <property type="nucleotide sequence ID" value="NZ_CP063304.1"/>
</dbReference>
<dbReference type="KEGG" id="bliq:INP51_13640"/>
<dbReference type="EMBL" id="CP063304">
    <property type="protein sequence ID" value="QOV18999.1"/>
    <property type="molecule type" value="Genomic_DNA"/>
</dbReference>
<name>A0A7M2RFG6_9FIRM</name>
<keyword evidence="2" id="KW-1185">Reference proteome</keyword>
<protein>
    <submittedName>
        <fullName evidence="1">Uncharacterized protein</fullName>
    </submittedName>
</protein>
<dbReference type="AlphaFoldDB" id="A0A7M2RFG6"/>
<dbReference type="Proteomes" id="UP000593601">
    <property type="component" value="Chromosome"/>
</dbReference>
<organism evidence="1 2">
    <name type="scientific">Blautia liquoris</name>
    <dbReference type="NCBI Taxonomy" id="2779518"/>
    <lineage>
        <taxon>Bacteria</taxon>
        <taxon>Bacillati</taxon>
        <taxon>Bacillota</taxon>
        <taxon>Clostridia</taxon>
        <taxon>Lachnospirales</taxon>
        <taxon>Lachnospiraceae</taxon>
        <taxon>Blautia</taxon>
    </lineage>
</organism>
<sequence length="329" mass="40100">MLADRIYQLWIELLSKVTAQDKEKMFVWFTTHLDGSTIDYLEEYIEQIIIEDFKESKYRRDKLTFIEQMIEKSDGKDSDWSRSYGVGKWALRYLELLSEDVKSEQKCIDFCKKYWKNSSVRRYYIDFCMRKKDYENAIRVLDESILLDRDYRGLVSEYSEKKKEIYLQQGKKEDYINQLWKLVLEYEAGNLDLYKELKKQYTAEEWIVQREAIFRQLPKYAHIEYLYKEEKLYDRLLEFVLKSNGLYVLQEYESILKKDYPEQLLIKYETEVNKMAAYTSDRKNYKQLVSLLRRMQKIKGGSKIVEGISEQWRMKYRNRRAMMDELSKL</sequence>
<gene>
    <name evidence="1" type="ORF">INP51_13640</name>
</gene>